<evidence type="ECO:0000313" key="2">
    <source>
        <dbReference type="EMBL" id="KKU02572.1"/>
    </source>
</evidence>
<dbReference type="Gene3D" id="3.40.960.10">
    <property type="entry name" value="VSR Endonuclease"/>
    <property type="match status" value="1"/>
</dbReference>
<proteinExistence type="predicted"/>
<dbReference type="Pfam" id="PF04480">
    <property type="entry name" value="DUF559"/>
    <property type="match status" value="1"/>
</dbReference>
<dbReference type="PANTHER" id="PTHR38590:SF1">
    <property type="entry name" value="BLL0828 PROTEIN"/>
    <property type="match status" value="1"/>
</dbReference>
<dbReference type="AlphaFoldDB" id="A0A0G1M3A7"/>
<dbReference type="Proteomes" id="UP000034264">
    <property type="component" value="Unassembled WGS sequence"/>
</dbReference>
<evidence type="ECO:0000313" key="3">
    <source>
        <dbReference type="Proteomes" id="UP000034264"/>
    </source>
</evidence>
<sequence>MSMENKRQIFSANRMLYRRKNLRQKSTPAESILWNKLRKKSLGYKFKRQFSIDNYVVDFYCPDKKLAIELDGEIHKQRKVYDEYRTRYLKAYGVMEIRFKNIEIIENLGDVVEQIKAYLPLSKSLSCA</sequence>
<dbReference type="InterPro" id="IPR011335">
    <property type="entry name" value="Restrct_endonuc-II-like"/>
</dbReference>
<feature type="domain" description="DUF559" evidence="1">
    <location>
        <begin position="18"/>
        <end position="119"/>
    </location>
</feature>
<name>A0A0G1M3A7_9BACT</name>
<comment type="caution">
    <text evidence="2">The sequence shown here is derived from an EMBL/GenBank/DDBJ whole genome shotgun (WGS) entry which is preliminary data.</text>
</comment>
<evidence type="ECO:0000259" key="1">
    <source>
        <dbReference type="Pfam" id="PF04480"/>
    </source>
</evidence>
<reference evidence="2 3" key="1">
    <citation type="journal article" date="2015" name="Nature">
        <title>rRNA introns, odd ribosomes, and small enigmatic genomes across a large radiation of phyla.</title>
        <authorList>
            <person name="Brown C.T."/>
            <person name="Hug L.A."/>
            <person name="Thomas B.C."/>
            <person name="Sharon I."/>
            <person name="Castelle C.J."/>
            <person name="Singh A."/>
            <person name="Wilkins M.J."/>
            <person name="Williams K.H."/>
            <person name="Banfield J.F."/>
        </authorList>
    </citation>
    <scope>NUCLEOTIDE SEQUENCE [LARGE SCALE GENOMIC DNA]</scope>
</reference>
<dbReference type="SUPFAM" id="SSF52980">
    <property type="entry name" value="Restriction endonuclease-like"/>
    <property type="match status" value="1"/>
</dbReference>
<accession>A0A0G1M3A7</accession>
<dbReference type="CDD" id="cd01038">
    <property type="entry name" value="Endonuclease_DUF559"/>
    <property type="match status" value="1"/>
</dbReference>
<organism evidence="2 3">
    <name type="scientific">Candidatus Amesbacteria bacterium GW2011_GWC2_45_19</name>
    <dbReference type="NCBI Taxonomy" id="1618366"/>
    <lineage>
        <taxon>Bacteria</taxon>
        <taxon>Candidatus Amesiibacteriota</taxon>
    </lineage>
</organism>
<dbReference type="InterPro" id="IPR007569">
    <property type="entry name" value="DUF559"/>
</dbReference>
<gene>
    <name evidence="2" type="ORF">UX05_C0011G0038</name>
</gene>
<protein>
    <recommendedName>
        <fullName evidence="1">DUF559 domain-containing protein</fullName>
    </recommendedName>
</protein>
<dbReference type="InterPro" id="IPR047216">
    <property type="entry name" value="Endonuclease_DUF559_bact"/>
</dbReference>
<dbReference type="PANTHER" id="PTHR38590">
    <property type="entry name" value="BLL0828 PROTEIN"/>
    <property type="match status" value="1"/>
</dbReference>
<dbReference type="EMBL" id="LCKS01000011">
    <property type="protein sequence ID" value="KKU02572.1"/>
    <property type="molecule type" value="Genomic_DNA"/>
</dbReference>